<sequence length="101" mass="11301">MTKTCDKNLCRRSAMNKKLSIRFPIPPTTRFSPVTGARFNPMALGSVQSNGARFNQPIHHPVTARLPPSTNESICSVTGDRFNQSCNRFISHRVVKSSKNR</sequence>
<dbReference type="RefSeq" id="WP_261235132.1">
    <property type="nucleotide sequence ID" value="NZ_JAMXFA010000008.1"/>
</dbReference>
<accession>A0ABT2N7H3</accession>
<evidence type="ECO:0000313" key="2">
    <source>
        <dbReference type="Proteomes" id="UP001525961"/>
    </source>
</evidence>
<dbReference type="Proteomes" id="UP001525961">
    <property type="component" value="Unassembled WGS sequence"/>
</dbReference>
<organism evidence="1 2">
    <name type="scientific">Laspinema olomoucense D3b</name>
    <dbReference type="NCBI Taxonomy" id="2953688"/>
    <lineage>
        <taxon>Bacteria</taxon>
        <taxon>Bacillati</taxon>
        <taxon>Cyanobacteriota</taxon>
        <taxon>Cyanophyceae</taxon>
        <taxon>Oscillatoriophycideae</taxon>
        <taxon>Oscillatoriales</taxon>
        <taxon>Laspinemataceae</taxon>
        <taxon>Laspinema</taxon>
        <taxon>Laspinema olomoucense</taxon>
    </lineage>
</organism>
<keyword evidence="2" id="KW-1185">Reference proteome</keyword>
<evidence type="ECO:0000313" key="1">
    <source>
        <dbReference type="EMBL" id="MCT7977670.1"/>
    </source>
</evidence>
<comment type="caution">
    <text evidence="1">The sequence shown here is derived from an EMBL/GenBank/DDBJ whole genome shotgun (WGS) entry which is preliminary data.</text>
</comment>
<dbReference type="EMBL" id="JAMXFA010000008">
    <property type="protein sequence ID" value="MCT7977670.1"/>
    <property type="molecule type" value="Genomic_DNA"/>
</dbReference>
<proteinExistence type="predicted"/>
<reference evidence="1 2" key="1">
    <citation type="journal article" date="2022" name="Front. Microbiol.">
        <title>High genomic differentiation and limited gene flow indicate recent cryptic speciation within the genus Laspinema (cyanobacteria).</title>
        <authorList>
            <person name="Stanojkovic A."/>
            <person name="Skoupy S."/>
            <person name="Skaloud P."/>
            <person name="Dvorak P."/>
        </authorList>
    </citation>
    <scope>NUCLEOTIDE SEQUENCE [LARGE SCALE GENOMIC DNA]</scope>
    <source>
        <strain evidence="1 2">D3b</strain>
    </source>
</reference>
<protein>
    <submittedName>
        <fullName evidence="1">Uncharacterized protein</fullName>
    </submittedName>
</protein>
<gene>
    <name evidence="1" type="ORF">NG792_08135</name>
</gene>
<name>A0ABT2N7H3_9CYAN</name>